<name>A0A0G0E4P1_UNCC3</name>
<evidence type="ECO:0000313" key="4">
    <source>
        <dbReference type="EMBL" id="KKP70310.1"/>
    </source>
</evidence>
<dbReference type="Pfam" id="PF13439">
    <property type="entry name" value="Glyco_transf_4"/>
    <property type="match status" value="1"/>
</dbReference>
<dbReference type="STRING" id="1618350.UR67_C0001G0219"/>
<dbReference type="Gene3D" id="3.40.50.2000">
    <property type="entry name" value="Glycogen Phosphorylase B"/>
    <property type="match status" value="2"/>
</dbReference>
<dbReference type="InterPro" id="IPR001296">
    <property type="entry name" value="Glyco_trans_1"/>
</dbReference>
<dbReference type="Proteomes" id="UP000034581">
    <property type="component" value="Unassembled WGS sequence"/>
</dbReference>
<keyword evidence="1 4" id="KW-0808">Transferase</keyword>
<feature type="domain" description="Glycosyltransferase subfamily 4-like N-terminal" evidence="3">
    <location>
        <begin position="20"/>
        <end position="180"/>
    </location>
</feature>
<dbReference type="PANTHER" id="PTHR46401">
    <property type="entry name" value="GLYCOSYLTRANSFERASE WBBK-RELATED"/>
    <property type="match status" value="1"/>
</dbReference>
<reference evidence="4 5" key="1">
    <citation type="journal article" date="2015" name="Nature">
        <title>rRNA introns, odd ribosomes, and small enigmatic genomes across a large radiation of phyla.</title>
        <authorList>
            <person name="Brown C.T."/>
            <person name="Hug L.A."/>
            <person name="Thomas B.C."/>
            <person name="Sharon I."/>
            <person name="Castelle C.J."/>
            <person name="Singh A."/>
            <person name="Wilkins M.J."/>
            <person name="Williams K.H."/>
            <person name="Banfield J.F."/>
        </authorList>
    </citation>
    <scope>NUCLEOTIDE SEQUENCE [LARGE SCALE GENOMIC DNA]</scope>
</reference>
<evidence type="ECO:0000259" key="3">
    <source>
        <dbReference type="Pfam" id="PF13439"/>
    </source>
</evidence>
<dbReference type="EMBL" id="LBQB01000001">
    <property type="protein sequence ID" value="KKP70310.1"/>
    <property type="molecule type" value="Genomic_DNA"/>
</dbReference>
<proteinExistence type="predicted"/>
<feature type="domain" description="Glycosyl transferase family 1" evidence="2">
    <location>
        <begin position="201"/>
        <end position="365"/>
    </location>
</feature>
<evidence type="ECO:0000259" key="2">
    <source>
        <dbReference type="Pfam" id="PF00534"/>
    </source>
</evidence>
<dbReference type="PANTHER" id="PTHR46401:SF2">
    <property type="entry name" value="GLYCOSYLTRANSFERASE WBBK-RELATED"/>
    <property type="match status" value="1"/>
</dbReference>
<evidence type="ECO:0000313" key="5">
    <source>
        <dbReference type="Proteomes" id="UP000034581"/>
    </source>
</evidence>
<organism evidence="4 5">
    <name type="scientific">candidate division CPR3 bacterium GW2011_GWF2_35_18</name>
    <dbReference type="NCBI Taxonomy" id="1618350"/>
    <lineage>
        <taxon>Bacteria</taxon>
        <taxon>Bacteria division CPR3</taxon>
    </lineage>
</organism>
<dbReference type="CDD" id="cd03809">
    <property type="entry name" value="GT4_MtfB-like"/>
    <property type="match status" value="1"/>
</dbReference>
<gene>
    <name evidence="4" type="ORF">UR67_C0001G0219</name>
</gene>
<comment type="caution">
    <text evidence="4">The sequence shown here is derived from an EMBL/GenBank/DDBJ whole genome shotgun (WGS) entry which is preliminary data.</text>
</comment>
<accession>A0A0G0E4P1</accession>
<dbReference type="SUPFAM" id="SSF53756">
    <property type="entry name" value="UDP-Glycosyltransferase/glycogen phosphorylase"/>
    <property type="match status" value="1"/>
</dbReference>
<evidence type="ECO:0000256" key="1">
    <source>
        <dbReference type="ARBA" id="ARBA00022679"/>
    </source>
</evidence>
<dbReference type="InterPro" id="IPR028098">
    <property type="entry name" value="Glyco_trans_4-like_N"/>
</dbReference>
<dbReference type="Pfam" id="PF00534">
    <property type="entry name" value="Glycos_transf_1"/>
    <property type="match status" value="1"/>
</dbReference>
<sequence length="389" mass="45430">MKRVMKIGIDARFYGLKHAGLGRYVKNLITELEKIDFENQYVVFLQDENYNDYIPQGKNFSKTILKHHPYSIKSQLFDFLELNKYHFDLVHFPHFSYPVLYSGKFVVTIHDLIKNEFYNKGSSTRNTFIYKLKHWGYDYVLKKALTKSQRIITPTHYVKKELIKNYVLAEGKITAIYEGAEDSFRIQNLGGRIQNEVLEKYRLQKEKYLLYVGNVYPYKNVQKLLEVFAHLKSNNKKYLQFDNLKLALVCSRSVFYDRLKEKIREMNLEDTVFMLGFVPDSELSILYQNALAYITATLAEGFGITGLEAMAASCPVICSNKTCLPEVYGEASLYFDPEKTAEITNQIIKIQNSKIRKKQVERGKKQVQRYSWAKMATDILKVYAQINSN</sequence>
<protein>
    <submittedName>
        <fullName evidence="4">Glycosyl transferase, group 1</fullName>
    </submittedName>
</protein>
<dbReference type="GO" id="GO:0009103">
    <property type="term" value="P:lipopolysaccharide biosynthetic process"/>
    <property type="evidence" value="ECO:0007669"/>
    <property type="project" value="TreeGrafter"/>
</dbReference>
<dbReference type="GO" id="GO:0016757">
    <property type="term" value="F:glycosyltransferase activity"/>
    <property type="evidence" value="ECO:0007669"/>
    <property type="project" value="InterPro"/>
</dbReference>
<dbReference type="AlphaFoldDB" id="A0A0G0E4P1"/>